<dbReference type="RefSeq" id="WP_038246716.1">
    <property type="nucleotide sequence ID" value="NZ_BNER01000008.1"/>
</dbReference>
<evidence type="ECO:0000313" key="2">
    <source>
        <dbReference type="Proteomes" id="UP000028875"/>
    </source>
</evidence>
<accession>A0A024QH47</accession>
<dbReference type="Proteomes" id="UP000028875">
    <property type="component" value="Unassembled WGS sequence"/>
</dbReference>
<name>A0A024QH47_9BACI</name>
<sequence length="110" mass="12122">MKRFMKGLAKEFNPKEPFIKKVDQRNLNNLWTGRTVGGKGKIAMGVSAVGFGGHQIYSAPYQRLENEAQMREPESLPGSRGDGLDYTPNYTGIEANGDLAFALHNLRHGG</sequence>
<keyword evidence="2" id="KW-1185">Reference proteome</keyword>
<protein>
    <submittedName>
        <fullName evidence="1">Uncharacterized protein</fullName>
    </submittedName>
</protein>
<evidence type="ECO:0000313" key="1">
    <source>
        <dbReference type="EMBL" id="CDQ41834.1"/>
    </source>
</evidence>
<reference evidence="2" key="2">
    <citation type="submission" date="2014-05" db="EMBL/GenBank/DDBJ databases">
        <title>Draft genome sequence of Virgibacillus massiliensis Vm-5.</title>
        <authorList>
            <person name="Khelaifia S."/>
            <person name="Croce O."/>
            <person name="Lagier J.C."/>
            <person name="Raoult D."/>
        </authorList>
    </citation>
    <scope>NUCLEOTIDE SEQUENCE [LARGE SCALE GENOMIC DNA]</scope>
    <source>
        <strain evidence="2">Vm-5</strain>
    </source>
</reference>
<reference evidence="1 2" key="1">
    <citation type="submission" date="2014-03" db="EMBL/GenBank/DDBJ databases">
        <authorList>
            <person name="Urmite Genomes U."/>
        </authorList>
    </citation>
    <scope>NUCLEOTIDE SEQUENCE [LARGE SCALE GENOMIC DNA]</scope>
    <source>
        <strain evidence="1 2">Vm-5</strain>
    </source>
</reference>
<gene>
    <name evidence="1" type="ORF">BN990_04211</name>
</gene>
<dbReference type="STRING" id="1462526.BN990_04211"/>
<dbReference type="EMBL" id="CCDP010000003">
    <property type="protein sequence ID" value="CDQ41834.1"/>
    <property type="molecule type" value="Genomic_DNA"/>
</dbReference>
<proteinExistence type="predicted"/>
<organism evidence="1 2">
    <name type="scientific">Virgibacillus massiliensis</name>
    <dbReference type="NCBI Taxonomy" id="1462526"/>
    <lineage>
        <taxon>Bacteria</taxon>
        <taxon>Bacillati</taxon>
        <taxon>Bacillota</taxon>
        <taxon>Bacilli</taxon>
        <taxon>Bacillales</taxon>
        <taxon>Bacillaceae</taxon>
        <taxon>Virgibacillus</taxon>
    </lineage>
</organism>
<dbReference type="OrthoDB" id="2991243at2"/>
<dbReference type="AlphaFoldDB" id="A0A024QH47"/>
<comment type="caution">
    <text evidence="1">The sequence shown here is derived from an EMBL/GenBank/DDBJ whole genome shotgun (WGS) entry which is preliminary data.</text>
</comment>